<name>A0A558CEE0_9PSEU</name>
<dbReference type="AlphaFoldDB" id="A0A558CEE0"/>
<comment type="caution">
    <text evidence="3">The sequence shown here is derived from an EMBL/GenBank/DDBJ whole genome shotgun (WGS) entry which is preliminary data.</text>
</comment>
<accession>A0A558CEE0</accession>
<keyword evidence="4" id="KW-1185">Reference proteome</keyword>
<gene>
    <name evidence="3" type="ORF">FNH05_19215</name>
</gene>
<feature type="signal peptide" evidence="2">
    <location>
        <begin position="1"/>
        <end position="29"/>
    </location>
</feature>
<dbReference type="OrthoDB" id="3813056at2"/>
<feature type="transmembrane region" description="Helical" evidence="1">
    <location>
        <begin position="144"/>
        <end position="164"/>
    </location>
</feature>
<keyword evidence="1" id="KW-0472">Membrane</keyword>
<evidence type="ECO:0000256" key="2">
    <source>
        <dbReference type="SAM" id="SignalP"/>
    </source>
</evidence>
<organism evidence="3 4">
    <name type="scientific">Amycolatopsis rhizosphaerae</name>
    <dbReference type="NCBI Taxonomy" id="2053003"/>
    <lineage>
        <taxon>Bacteria</taxon>
        <taxon>Bacillati</taxon>
        <taxon>Actinomycetota</taxon>
        <taxon>Actinomycetes</taxon>
        <taxon>Pseudonocardiales</taxon>
        <taxon>Pseudonocardiaceae</taxon>
        <taxon>Amycolatopsis</taxon>
    </lineage>
</organism>
<sequence>MGIRGFRGALVALAGALVLSVCGAVPAFADGAPSGSDLSVAQTLGDRELTVVIRRAEPVPGPLRVEVVTHAGGAPGVLNLRASATQGKGSSRASLALGGVPGSYAATLGVDQPGPWELSVDDGQEVARIPFLVPARVVAPWERAAYGGFVAAGALLLVALAAAVRGRRSWIALVPGAAMVAALSVAVTAALLSAVTPQPPPPGSQLDPTVDTVTDPYRTLSTTDFSRPPVTLSVAGDATAGRAVDLDLAFSDAATGRPVDDLLVRDDALVHLVVVGPSGQLWHLHPYRVAAGAYRVRLRPPEPGEYALAAEVARRGGGVQLVRSALEVRAGAPAPSPETTAATVRTVVGSAGSPSTITVRLAEAGDLQPWLGMLGHLIVAGPLPEGTPVGAAALSAPVWGHAHAMLPPVPGPAGGPPDETVAAYGPDLSFTYTFPLPGRYRLWIQAERGFSVRTVPVTVDVPVKGAGG</sequence>
<keyword evidence="1" id="KW-1133">Transmembrane helix</keyword>
<dbReference type="EMBL" id="VJWX01000189">
    <property type="protein sequence ID" value="TVT47149.1"/>
    <property type="molecule type" value="Genomic_DNA"/>
</dbReference>
<feature type="transmembrane region" description="Helical" evidence="1">
    <location>
        <begin position="171"/>
        <end position="195"/>
    </location>
</feature>
<evidence type="ECO:0008006" key="5">
    <source>
        <dbReference type="Google" id="ProtNLM"/>
    </source>
</evidence>
<reference evidence="3 4" key="2">
    <citation type="submission" date="2019-08" db="EMBL/GenBank/DDBJ databases">
        <title>Amycolatopsis acidicola sp. nov., isolated from peat swamp forest soil.</title>
        <authorList>
            <person name="Srisuk N."/>
        </authorList>
    </citation>
    <scope>NUCLEOTIDE SEQUENCE [LARGE SCALE GENOMIC DNA]</scope>
    <source>
        <strain evidence="3 4">TBRC 6029</strain>
    </source>
</reference>
<feature type="chain" id="PRO_5022086649" description="Secreted protein" evidence="2">
    <location>
        <begin position="30"/>
        <end position="468"/>
    </location>
</feature>
<proteinExistence type="predicted"/>
<keyword evidence="1" id="KW-0812">Transmembrane</keyword>
<keyword evidence="2" id="KW-0732">Signal</keyword>
<protein>
    <recommendedName>
        <fullName evidence="5">Secreted protein</fullName>
    </recommendedName>
</protein>
<dbReference type="Proteomes" id="UP000320011">
    <property type="component" value="Unassembled WGS sequence"/>
</dbReference>
<reference evidence="3 4" key="1">
    <citation type="submission" date="2019-07" db="EMBL/GenBank/DDBJ databases">
        <authorList>
            <person name="Duangmal K."/>
            <person name="Teo W.F.A."/>
        </authorList>
    </citation>
    <scope>NUCLEOTIDE SEQUENCE [LARGE SCALE GENOMIC DNA]</scope>
    <source>
        <strain evidence="3 4">TBRC 6029</strain>
    </source>
</reference>
<evidence type="ECO:0000313" key="4">
    <source>
        <dbReference type="Proteomes" id="UP000320011"/>
    </source>
</evidence>
<evidence type="ECO:0000256" key="1">
    <source>
        <dbReference type="SAM" id="Phobius"/>
    </source>
</evidence>
<evidence type="ECO:0000313" key="3">
    <source>
        <dbReference type="EMBL" id="TVT47149.1"/>
    </source>
</evidence>
<dbReference type="RefSeq" id="WP_144590079.1">
    <property type="nucleotide sequence ID" value="NZ_VJWX01000189.1"/>
</dbReference>